<gene>
    <name evidence="3" type="ORF">CLV94_2938</name>
</gene>
<dbReference type="Proteomes" id="UP000277579">
    <property type="component" value="Unassembled WGS sequence"/>
</dbReference>
<organism evidence="3 4">
    <name type="scientific">Flavobacterium endophyticum</name>
    <dbReference type="NCBI Taxonomy" id="1540163"/>
    <lineage>
        <taxon>Bacteria</taxon>
        <taxon>Pseudomonadati</taxon>
        <taxon>Bacteroidota</taxon>
        <taxon>Flavobacteriia</taxon>
        <taxon>Flavobacteriales</taxon>
        <taxon>Flavobacteriaceae</taxon>
        <taxon>Flavobacterium</taxon>
    </lineage>
</organism>
<dbReference type="InterPro" id="IPR050904">
    <property type="entry name" value="Adhesion/Biosynth-related"/>
</dbReference>
<feature type="domain" description="FAS1" evidence="2">
    <location>
        <begin position="39"/>
        <end position="182"/>
    </location>
</feature>
<keyword evidence="4" id="KW-1185">Reference proteome</keyword>
<dbReference type="Pfam" id="PF02469">
    <property type="entry name" value="Fasciclin"/>
    <property type="match status" value="1"/>
</dbReference>
<dbReference type="OrthoDB" id="9800666at2"/>
<evidence type="ECO:0000313" key="4">
    <source>
        <dbReference type="Proteomes" id="UP000277579"/>
    </source>
</evidence>
<dbReference type="PANTHER" id="PTHR10900">
    <property type="entry name" value="PERIOSTIN-RELATED"/>
    <property type="match status" value="1"/>
</dbReference>
<dbReference type="SMART" id="SM00554">
    <property type="entry name" value="FAS1"/>
    <property type="match status" value="1"/>
</dbReference>
<dbReference type="PANTHER" id="PTHR10900:SF77">
    <property type="entry name" value="FI19380P1"/>
    <property type="match status" value="1"/>
</dbReference>
<accession>A0A495M8H8</accession>
<evidence type="ECO:0000259" key="2">
    <source>
        <dbReference type="PROSITE" id="PS50213"/>
    </source>
</evidence>
<dbReference type="PROSITE" id="PS50213">
    <property type="entry name" value="FAS1"/>
    <property type="match status" value="1"/>
</dbReference>
<protein>
    <submittedName>
        <fullName evidence="3">Putative surface protein with fasciclin (FAS1) repeats</fullName>
    </submittedName>
</protein>
<evidence type="ECO:0000313" key="3">
    <source>
        <dbReference type="EMBL" id="RKS20559.1"/>
    </source>
</evidence>
<reference evidence="3 4" key="1">
    <citation type="submission" date="2018-10" db="EMBL/GenBank/DDBJ databases">
        <title>Genomic Encyclopedia of Archaeal and Bacterial Type Strains, Phase II (KMG-II): from individual species to whole genera.</title>
        <authorList>
            <person name="Goeker M."/>
        </authorList>
    </citation>
    <scope>NUCLEOTIDE SEQUENCE [LARGE SCALE GENOMIC DNA]</scope>
    <source>
        <strain evidence="3 4">DSM 29537</strain>
    </source>
</reference>
<evidence type="ECO:0000256" key="1">
    <source>
        <dbReference type="SAM" id="SignalP"/>
    </source>
</evidence>
<dbReference type="EMBL" id="RBLC01000004">
    <property type="protein sequence ID" value="RKS20559.1"/>
    <property type="molecule type" value="Genomic_DNA"/>
</dbReference>
<sequence length="186" mass="20822">MKTNKNLAITMFVLFLSIASFAQKSQKNTNTVDPKFDATKNIIQNLSASQNYSSLAKVFKAAEFEQLLSEEGPYTILAPSNEAFNRASERVDFLLDPKNILRTKDVAAYYIIYGKWYANDFGKLVRMSKGKGEIKTADGEVLTVTWENRNFYFTDSKGNKSKVVFSDAIQSNGIIHGIDGVFSSNQ</sequence>
<name>A0A495M8H8_9FLAO</name>
<keyword evidence="1" id="KW-0732">Signal</keyword>
<feature type="chain" id="PRO_5019841148" evidence="1">
    <location>
        <begin position="23"/>
        <end position="186"/>
    </location>
</feature>
<dbReference type="Gene3D" id="2.30.180.10">
    <property type="entry name" value="FAS1 domain"/>
    <property type="match status" value="1"/>
</dbReference>
<dbReference type="RefSeq" id="WP_121377212.1">
    <property type="nucleotide sequence ID" value="NZ_RBLC01000004.1"/>
</dbReference>
<dbReference type="InterPro" id="IPR000782">
    <property type="entry name" value="FAS1_domain"/>
</dbReference>
<dbReference type="SUPFAM" id="SSF82153">
    <property type="entry name" value="FAS1 domain"/>
    <property type="match status" value="1"/>
</dbReference>
<proteinExistence type="predicted"/>
<dbReference type="AlphaFoldDB" id="A0A495M8H8"/>
<dbReference type="InterPro" id="IPR036378">
    <property type="entry name" value="FAS1_dom_sf"/>
</dbReference>
<feature type="signal peptide" evidence="1">
    <location>
        <begin position="1"/>
        <end position="22"/>
    </location>
</feature>
<comment type="caution">
    <text evidence="3">The sequence shown here is derived from an EMBL/GenBank/DDBJ whole genome shotgun (WGS) entry which is preliminary data.</text>
</comment>